<accession>A0A644X207</accession>
<gene>
    <name evidence="1" type="ORF">SDC9_56245</name>
</gene>
<evidence type="ECO:0000313" key="1">
    <source>
        <dbReference type="EMBL" id="MPM09921.1"/>
    </source>
</evidence>
<organism evidence="1">
    <name type="scientific">bioreactor metagenome</name>
    <dbReference type="NCBI Taxonomy" id="1076179"/>
    <lineage>
        <taxon>unclassified sequences</taxon>
        <taxon>metagenomes</taxon>
        <taxon>ecological metagenomes</taxon>
    </lineage>
</organism>
<dbReference type="EMBL" id="VSSQ01001628">
    <property type="protein sequence ID" value="MPM09921.1"/>
    <property type="molecule type" value="Genomic_DNA"/>
</dbReference>
<name>A0A644X207_9ZZZZ</name>
<dbReference type="AlphaFoldDB" id="A0A644X207"/>
<dbReference type="PROSITE" id="PS51257">
    <property type="entry name" value="PROKAR_LIPOPROTEIN"/>
    <property type="match status" value="1"/>
</dbReference>
<proteinExistence type="predicted"/>
<reference evidence="1" key="1">
    <citation type="submission" date="2019-08" db="EMBL/GenBank/DDBJ databases">
        <authorList>
            <person name="Kucharzyk K."/>
            <person name="Murdoch R.W."/>
            <person name="Higgins S."/>
            <person name="Loffler F."/>
        </authorList>
    </citation>
    <scope>NUCLEOTIDE SEQUENCE</scope>
</reference>
<protein>
    <submittedName>
        <fullName evidence="1">Uncharacterized protein</fullName>
    </submittedName>
</protein>
<sequence>MRWKGAVMRKTAFVLAALLLLSGLSACGQETVPTSSSSTPSSEPLKLEILRLELTRKEDFSVSALMYAVQALPDALKSALADQGVEVEKVEVTVGASPAATAQALDEGGIDLAVLPGKSFAELGGDAVPLLTTYARTALPDSGNAADWLGVETSWSDKAAGGQRMLILAGPSDYGRQLAARAASGAPLTWDELDRAAWLVEPDEKDMVSVWLADNYEGNTLSDLSNLSYSSFTNDSGYSLLPSLADGSADVAVIQADKRIDYGDAWQTELNRPAGIFEETTVFGVTEKYYETILAARPGDEILDGERFRSALAEALNEVSCVQGDITAALGGVFSVPLDDDDLDGMRRLATLGE</sequence>
<comment type="caution">
    <text evidence="1">The sequence shown here is derived from an EMBL/GenBank/DDBJ whole genome shotgun (WGS) entry which is preliminary data.</text>
</comment>